<organism evidence="2 3">
    <name type="scientific">Pichia californica</name>
    <dbReference type="NCBI Taxonomy" id="460514"/>
    <lineage>
        <taxon>Eukaryota</taxon>
        <taxon>Fungi</taxon>
        <taxon>Dikarya</taxon>
        <taxon>Ascomycota</taxon>
        <taxon>Saccharomycotina</taxon>
        <taxon>Pichiomycetes</taxon>
        <taxon>Pichiales</taxon>
        <taxon>Pichiaceae</taxon>
        <taxon>Pichia</taxon>
    </lineage>
</organism>
<name>A0A9P6WJB9_9ASCO</name>
<dbReference type="EMBL" id="PUHW01000206">
    <property type="protein sequence ID" value="KAG0687869.1"/>
    <property type="molecule type" value="Genomic_DNA"/>
</dbReference>
<evidence type="ECO:0000313" key="2">
    <source>
        <dbReference type="EMBL" id="KAG0687869.1"/>
    </source>
</evidence>
<evidence type="ECO:0000259" key="1">
    <source>
        <dbReference type="Pfam" id="PF01979"/>
    </source>
</evidence>
<dbReference type="InterPro" id="IPR051781">
    <property type="entry name" value="Metallo-dep_Hydrolase"/>
</dbReference>
<dbReference type="PANTHER" id="PTHR43135">
    <property type="entry name" value="ALPHA-D-RIBOSE 1-METHYLPHOSPHONATE 5-TRIPHOSPHATE DIPHOSPHATASE"/>
    <property type="match status" value="1"/>
</dbReference>
<evidence type="ECO:0000313" key="3">
    <source>
        <dbReference type="Proteomes" id="UP000697127"/>
    </source>
</evidence>
<accession>A0A9P6WJB9</accession>
<dbReference type="CDD" id="cd01299">
    <property type="entry name" value="Met_dep_hydrolase_A"/>
    <property type="match status" value="1"/>
</dbReference>
<dbReference type="GO" id="GO:0016810">
    <property type="term" value="F:hydrolase activity, acting on carbon-nitrogen (but not peptide) bonds"/>
    <property type="evidence" value="ECO:0007669"/>
    <property type="project" value="InterPro"/>
</dbReference>
<dbReference type="Proteomes" id="UP000697127">
    <property type="component" value="Unassembled WGS sequence"/>
</dbReference>
<dbReference type="Gene3D" id="3.20.20.140">
    <property type="entry name" value="Metal-dependent hydrolases"/>
    <property type="match status" value="1"/>
</dbReference>
<keyword evidence="3" id="KW-1185">Reference proteome</keyword>
<dbReference type="PANTHER" id="PTHR43135:SF3">
    <property type="entry name" value="ALPHA-D-RIBOSE 1-METHYLPHOSPHONATE 5-TRIPHOSPHATE DIPHOSPHATASE"/>
    <property type="match status" value="1"/>
</dbReference>
<dbReference type="Pfam" id="PF01979">
    <property type="entry name" value="Amidohydro_1"/>
    <property type="match status" value="1"/>
</dbReference>
<dbReference type="InterPro" id="IPR011059">
    <property type="entry name" value="Metal-dep_hydrolase_composite"/>
</dbReference>
<sequence length="458" mass="50177">MTLPDIAPSIDVNEGITKSLDKLIKPWGFPLPTSYALINAKIVDTVNGETWDNLTVLTKNGYIEDLVEGNSYNNSEYKTIDCSGKYLCPGLFDFHVHITAVQGETDLHSTVRMPQNTMLLRVAAASRATLERGFTTIRDCGGMEHYIADAIEDNIIIGPRAFFCGKAMGQTGGHADNRPRNLPGIAFETCECHLGKIGAVADGVDGCMKMAREFFRRGASFIKIMSGGGIATPADEIEHVQYTEEEIKAIVKVADNVNSYVTAHAYTTKAIKRCIECGVKGIEHGNMIDDECAKLMVENDCFICPTLVTYKVLGSDQFSTFLPPDAKIKNSVVLQAGLQSLITIKKHGIKMCYGSDLLGSLAGYETNEFSIRSKILNSLEILQSATITPASIMKVEKLIGQIGKGFYADILVLTKNPLDDITVLDKPEENLLTVMKNGLIYHTKWEQLKSDIPQTFAA</sequence>
<feature type="domain" description="Amidohydrolase-related" evidence="1">
    <location>
        <begin position="86"/>
        <end position="438"/>
    </location>
</feature>
<dbReference type="InterPro" id="IPR057744">
    <property type="entry name" value="OTAase-like"/>
</dbReference>
<comment type="caution">
    <text evidence="2">The sequence shown here is derived from an EMBL/GenBank/DDBJ whole genome shotgun (WGS) entry which is preliminary data.</text>
</comment>
<proteinExistence type="predicted"/>
<dbReference type="SUPFAM" id="SSF51556">
    <property type="entry name" value="Metallo-dependent hydrolases"/>
    <property type="match status" value="1"/>
</dbReference>
<dbReference type="Gene3D" id="2.30.40.10">
    <property type="entry name" value="Urease, subunit C, domain 1"/>
    <property type="match status" value="1"/>
</dbReference>
<reference evidence="2" key="1">
    <citation type="submission" date="2020-11" db="EMBL/GenBank/DDBJ databases">
        <title>Kefir isolates.</title>
        <authorList>
            <person name="Marcisauskas S."/>
            <person name="Kim Y."/>
            <person name="Blasche S."/>
        </authorList>
    </citation>
    <scope>NUCLEOTIDE SEQUENCE</scope>
    <source>
        <strain evidence="2">Olga-1</strain>
    </source>
</reference>
<dbReference type="OrthoDB" id="5595695at2759"/>
<dbReference type="InterPro" id="IPR032466">
    <property type="entry name" value="Metal_Hydrolase"/>
</dbReference>
<dbReference type="AlphaFoldDB" id="A0A9P6WJB9"/>
<gene>
    <name evidence="2" type="ORF">C6P40_001753</name>
</gene>
<protein>
    <recommendedName>
        <fullName evidence="1">Amidohydrolase-related domain-containing protein</fullName>
    </recommendedName>
</protein>
<dbReference type="SUPFAM" id="SSF51338">
    <property type="entry name" value="Composite domain of metallo-dependent hydrolases"/>
    <property type="match status" value="1"/>
</dbReference>
<dbReference type="InterPro" id="IPR006680">
    <property type="entry name" value="Amidohydro-rel"/>
</dbReference>